<dbReference type="RefSeq" id="WP_189083843.1">
    <property type="nucleotide sequence ID" value="NZ_BMRJ01000001.1"/>
</dbReference>
<protein>
    <recommendedName>
        <fullName evidence="4">DNA modification methylase</fullName>
    </recommendedName>
</protein>
<evidence type="ECO:0000313" key="2">
    <source>
        <dbReference type="EMBL" id="GGR16387.1"/>
    </source>
</evidence>
<keyword evidence="3" id="KW-1185">Reference proteome</keyword>
<reference evidence="2" key="2">
    <citation type="submission" date="2020-09" db="EMBL/GenBank/DDBJ databases">
        <authorList>
            <person name="Sun Q."/>
            <person name="Ohkuma M."/>
        </authorList>
    </citation>
    <scope>NUCLEOTIDE SEQUENCE</scope>
    <source>
        <strain evidence="2">JCM 3346</strain>
    </source>
</reference>
<evidence type="ECO:0000256" key="1">
    <source>
        <dbReference type="SAM" id="SignalP"/>
    </source>
</evidence>
<comment type="caution">
    <text evidence="2">The sequence shown here is derived from an EMBL/GenBank/DDBJ whole genome shotgun (WGS) entry which is preliminary data.</text>
</comment>
<reference evidence="2" key="1">
    <citation type="journal article" date="2014" name="Int. J. Syst. Evol. Microbiol.">
        <title>Complete genome sequence of Corynebacterium casei LMG S-19264T (=DSM 44701T), isolated from a smear-ripened cheese.</title>
        <authorList>
            <consortium name="US DOE Joint Genome Institute (JGI-PGF)"/>
            <person name="Walter F."/>
            <person name="Albersmeier A."/>
            <person name="Kalinowski J."/>
            <person name="Ruckert C."/>
        </authorList>
    </citation>
    <scope>NUCLEOTIDE SEQUENCE</scope>
    <source>
        <strain evidence="2">JCM 3346</strain>
    </source>
</reference>
<dbReference type="Proteomes" id="UP000610303">
    <property type="component" value="Unassembled WGS sequence"/>
</dbReference>
<name>A0A918CD61_AGRME</name>
<dbReference type="PROSITE" id="PS51257">
    <property type="entry name" value="PROKAR_LIPOPROTEIN"/>
    <property type="match status" value="1"/>
</dbReference>
<feature type="signal peptide" evidence="1">
    <location>
        <begin position="1"/>
        <end position="21"/>
    </location>
</feature>
<dbReference type="AlphaFoldDB" id="A0A918CD61"/>
<accession>A0A918CD61</accession>
<sequence length="160" mass="16550">MKARLAASAALALGIVIGASGCSMITYQATTEHYDASDGVSVNVGQLDLRNVLVVSDDGEQGNLVMTVVNRGDKDASLNVEFGDGSTVTEPIKIAAGSTVAFGVDDVEGLEVQEPVLLDGIDSIPGSLMPMFFQYSGAEGQEINVPVLDGALAEYKSLVP</sequence>
<proteinExistence type="predicted"/>
<feature type="chain" id="PRO_5039709665" description="DNA modification methylase" evidence="1">
    <location>
        <begin position="22"/>
        <end position="160"/>
    </location>
</feature>
<dbReference type="EMBL" id="BMRJ01000001">
    <property type="protein sequence ID" value="GGR16387.1"/>
    <property type="molecule type" value="Genomic_DNA"/>
</dbReference>
<organism evidence="2 3">
    <name type="scientific">Agromyces mediolanus</name>
    <name type="common">Corynebacterium mediolanum</name>
    <dbReference type="NCBI Taxonomy" id="41986"/>
    <lineage>
        <taxon>Bacteria</taxon>
        <taxon>Bacillati</taxon>
        <taxon>Actinomycetota</taxon>
        <taxon>Actinomycetes</taxon>
        <taxon>Micrococcales</taxon>
        <taxon>Microbacteriaceae</taxon>
        <taxon>Agromyces</taxon>
    </lineage>
</organism>
<evidence type="ECO:0000313" key="3">
    <source>
        <dbReference type="Proteomes" id="UP000610303"/>
    </source>
</evidence>
<gene>
    <name evidence="2" type="ORF">GCM10010196_06410</name>
</gene>
<keyword evidence="1" id="KW-0732">Signal</keyword>
<evidence type="ECO:0008006" key="4">
    <source>
        <dbReference type="Google" id="ProtNLM"/>
    </source>
</evidence>